<evidence type="ECO:0000313" key="2">
    <source>
        <dbReference type="Proteomes" id="UP001152562"/>
    </source>
</evidence>
<sequence>MHRTPPLGAARCASYGSLLIIYQTAPAHPTRSLLDTLVGVLPQLGLRPPRFTGETRLQHNRITQLLYHIDAKYNPYQIQN</sequence>
<gene>
    <name evidence="1" type="ORF">PIBRA_LOCUS14214</name>
</gene>
<evidence type="ECO:0000313" key="1">
    <source>
        <dbReference type="EMBL" id="CAH4038703.1"/>
    </source>
</evidence>
<keyword evidence="2" id="KW-1185">Reference proteome</keyword>
<organism evidence="1 2">
    <name type="scientific">Pieris brassicae</name>
    <name type="common">White butterfly</name>
    <name type="synonym">Large white butterfly</name>
    <dbReference type="NCBI Taxonomy" id="7116"/>
    <lineage>
        <taxon>Eukaryota</taxon>
        <taxon>Metazoa</taxon>
        <taxon>Ecdysozoa</taxon>
        <taxon>Arthropoda</taxon>
        <taxon>Hexapoda</taxon>
        <taxon>Insecta</taxon>
        <taxon>Pterygota</taxon>
        <taxon>Neoptera</taxon>
        <taxon>Endopterygota</taxon>
        <taxon>Lepidoptera</taxon>
        <taxon>Glossata</taxon>
        <taxon>Ditrysia</taxon>
        <taxon>Papilionoidea</taxon>
        <taxon>Pieridae</taxon>
        <taxon>Pierinae</taxon>
        <taxon>Pieris</taxon>
    </lineage>
</organism>
<reference evidence="1" key="1">
    <citation type="submission" date="2022-05" db="EMBL/GenBank/DDBJ databases">
        <authorList>
            <person name="Okamura Y."/>
        </authorList>
    </citation>
    <scope>NUCLEOTIDE SEQUENCE</scope>
</reference>
<comment type="caution">
    <text evidence="1">The sequence shown here is derived from an EMBL/GenBank/DDBJ whole genome shotgun (WGS) entry which is preliminary data.</text>
</comment>
<name>A0A9P0U3L1_PIEBR</name>
<protein>
    <submittedName>
        <fullName evidence="1">Uncharacterized protein</fullName>
    </submittedName>
</protein>
<dbReference type="Proteomes" id="UP001152562">
    <property type="component" value="Unassembled WGS sequence"/>
</dbReference>
<accession>A0A9P0U3L1</accession>
<dbReference type="AlphaFoldDB" id="A0A9P0U3L1"/>
<proteinExistence type="predicted"/>
<dbReference type="EMBL" id="CALOZG010000087">
    <property type="protein sequence ID" value="CAH4038703.1"/>
    <property type="molecule type" value="Genomic_DNA"/>
</dbReference>